<dbReference type="Proteomes" id="UP000031830">
    <property type="component" value="Chromosome"/>
</dbReference>
<dbReference type="GO" id="GO:0000162">
    <property type="term" value="P:L-tryptophan biosynthetic process"/>
    <property type="evidence" value="ECO:0007669"/>
    <property type="project" value="TreeGrafter"/>
</dbReference>
<sequence length="184" mass="21099">MVLYIDHYDSFSNTIVDYITYLGYQVSMLKTDEQIDNIEQYSHIIIGPGPGHPDELKNIYPIIEYCQQSNLPLLGICLGHQLIAQYYGAKIIKAKQIYHGKLSEIKQLQSSVLYKDHPLKFAVTRYHSLTVNDIKEPLITLASTENDEIMSFAHRNANIFGVQYHPEAYLTEYGLLTLKNFLAL</sequence>
<feature type="domain" description="Glutamine amidotransferase" evidence="2">
    <location>
        <begin position="4"/>
        <end position="182"/>
    </location>
</feature>
<dbReference type="GO" id="GO:0016740">
    <property type="term" value="F:transferase activity"/>
    <property type="evidence" value="ECO:0007669"/>
    <property type="project" value="UniProtKB-KW"/>
</dbReference>
<dbReference type="Gene3D" id="3.40.50.880">
    <property type="match status" value="1"/>
</dbReference>
<dbReference type="PRINTS" id="PR00097">
    <property type="entry name" value="ANTSNTHASEII"/>
</dbReference>
<dbReference type="CDD" id="cd01743">
    <property type="entry name" value="GATase1_Anthranilate_Synthase"/>
    <property type="match status" value="1"/>
</dbReference>
<dbReference type="InterPro" id="IPR006221">
    <property type="entry name" value="TrpG/PapA_dom"/>
</dbReference>
<evidence type="ECO:0000259" key="2">
    <source>
        <dbReference type="Pfam" id="PF00117"/>
    </source>
</evidence>
<dbReference type="GO" id="GO:0004049">
    <property type="term" value="F:anthranilate synthase activity"/>
    <property type="evidence" value="ECO:0007669"/>
    <property type="project" value="TreeGrafter"/>
</dbReference>
<dbReference type="PROSITE" id="PS51273">
    <property type="entry name" value="GATASE_TYPE_1"/>
    <property type="match status" value="1"/>
</dbReference>
<keyword evidence="1 3" id="KW-0315">Glutamine amidotransferase</keyword>
<evidence type="ECO:0000256" key="1">
    <source>
        <dbReference type="ARBA" id="ARBA00022962"/>
    </source>
</evidence>
<dbReference type="InterPro" id="IPR029062">
    <property type="entry name" value="Class_I_gatase-like"/>
</dbReference>
<protein>
    <submittedName>
        <fullName evidence="3">Glutamine amidotransferase of anthranilate synthase/aminodeoxychorismate synthase family protein</fullName>
    </submittedName>
</protein>
<dbReference type="PRINTS" id="PR00096">
    <property type="entry name" value="GATASE"/>
</dbReference>
<evidence type="ECO:0000313" key="3">
    <source>
        <dbReference type="EMBL" id="AJI53838.1"/>
    </source>
</evidence>
<dbReference type="AlphaFoldDB" id="A0A0B6D858"/>
<dbReference type="Pfam" id="PF00117">
    <property type="entry name" value="GATase"/>
    <property type="match status" value="1"/>
</dbReference>
<dbReference type="InterPro" id="IPR050472">
    <property type="entry name" value="Anth_synth/Amidotransfase"/>
</dbReference>
<dbReference type="PANTHER" id="PTHR43418">
    <property type="entry name" value="MULTIFUNCTIONAL TRYPTOPHAN BIOSYNTHESIS PROTEIN-RELATED"/>
    <property type="match status" value="1"/>
</dbReference>
<dbReference type="InterPro" id="IPR017926">
    <property type="entry name" value="GATASE"/>
</dbReference>
<dbReference type="RefSeq" id="WP_044526155.1">
    <property type="nucleotide sequence ID" value="NZ_CP009440.1"/>
</dbReference>
<dbReference type="PANTHER" id="PTHR43418:SF4">
    <property type="entry name" value="MULTIFUNCTIONAL TRYPTOPHAN BIOSYNTHESIS PROTEIN"/>
    <property type="match status" value="1"/>
</dbReference>
<name>A0A0B6D858_9GAMM</name>
<proteinExistence type="predicted"/>
<dbReference type="PRINTS" id="PR00099">
    <property type="entry name" value="CPSGATASE"/>
</dbReference>
<accession>A0A0B6D858</accession>
<dbReference type="STRING" id="28110.KU46_1505"/>
<evidence type="ECO:0000313" key="4">
    <source>
        <dbReference type="Proteomes" id="UP000031830"/>
    </source>
</evidence>
<dbReference type="KEGG" id="fpz:LA55_991"/>
<reference evidence="3 4" key="1">
    <citation type="journal article" date="2015" name="Genome Announc.">
        <title>Genome sequencing of 18 francisella strains to aid in assay development and testing.</title>
        <authorList>
            <person name="Johnson S.L."/>
            <person name="Daligault H.E."/>
            <person name="Davenport K.W."/>
            <person name="Coyne S.R."/>
            <person name="Frey K.G."/>
            <person name="Koroleva G.I."/>
            <person name="Broomall S.M."/>
            <person name="Bishop-Lilly K.A."/>
            <person name="Bruce D.C."/>
            <person name="Chertkov O."/>
            <person name="Freitas T."/>
            <person name="Jaissle J."/>
            <person name="Ladner J.T."/>
            <person name="Rosenzweig C.N."/>
            <person name="Gibbons H.S."/>
            <person name="Palacios G.F."/>
            <person name="Redden C.L."/>
            <person name="Xu Y."/>
            <person name="Minogue T.D."/>
            <person name="Chain P.S."/>
        </authorList>
    </citation>
    <scope>NUCLEOTIDE SEQUENCE [LARGE SCALE GENOMIC DNA]</scope>
    <source>
        <strain evidence="3 4">GA01-2794</strain>
    </source>
</reference>
<dbReference type="GO" id="GO:0005829">
    <property type="term" value="C:cytosol"/>
    <property type="evidence" value="ECO:0007669"/>
    <property type="project" value="TreeGrafter"/>
</dbReference>
<dbReference type="SUPFAM" id="SSF52317">
    <property type="entry name" value="Class I glutamine amidotransferase-like"/>
    <property type="match status" value="1"/>
</dbReference>
<dbReference type="OrthoDB" id="9786812at2"/>
<gene>
    <name evidence="3" type="ORF">LA55_991</name>
</gene>
<keyword evidence="3" id="KW-0808">Transferase</keyword>
<dbReference type="NCBIfam" id="TIGR00566">
    <property type="entry name" value="trpG_papA"/>
    <property type="match status" value="1"/>
</dbReference>
<organism evidence="3 4">
    <name type="scientific">Francisella philomiragia</name>
    <dbReference type="NCBI Taxonomy" id="28110"/>
    <lineage>
        <taxon>Bacteria</taxon>
        <taxon>Pseudomonadati</taxon>
        <taxon>Pseudomonadota</taxon>
        <taxon>Gammaproteobacteria</taxon>
        <taxon>Thiotrichales</taxon>
        <taxon>Francisellaceae</taxon>
        <taxon>Francisella</taxon>
    </lineage>
</organism>
<dbReference type="EMBL" id="CP009440">
    <property type="protein sequence ID" value="AJI53838.1"/>
    <property type="molecule type" value="Genomic_DNA"/>
</dbReference>